<evidence type="ECO:0000313" key="5">
    <source>
        <dbReference type="EMBL" id="RKP44979.1"/>
    </source>
</evidence>
<dbReference type="EMBL" id="RBZV01000011">
    <property type="protein sequence ID" value="RKP44979.1"/>
    <property type="molecule type" value="Genomic_DNA"/>
</dbReference>
<keyword evidence="2 5" id="KW-0808">Transferase</keyword>
<dbReference type="Pfam" id="PF13439">
    <property type="entry name" value="Glyco_transf_4"/>
    <property type="match status" value="1"/>
</dbReference>
<dbReference type="PANTHER" id="PTHR12526:SF510">
    <property type="entry name" value="D-INOSITOL 3-PHOSPHATE GLYCOSYLTRANSFERASE"/>
    <property type="match status" value="1"/>
</dbReference>
<dbReference type="RefSeq" id="WP_121280934.1">
    <property type="nucleotide sequence ID" value="NZ_RBZV01000011.1"/>
</dbReference>
<evidence type="ECO:0000259" key="4">
    <source>
        <dbReference type="Pfam" id="PF13439"/>
    </source>
</evidence>
<keyword evidence="1" id="KW-0328">Glycosyltransferase</keyword>
<reference evidence="5 6" key="1">
    <citation type="submission" date="2018-10" db="EMBL/GenBank/DDBJ databases">
        <title>Paraburkholderia sp. 7MK8-2, isolated from soil.</title>
        <authorList>
            <person name="Gao Z.-H."/>
            <person name="Qiu L.-H."/>
        </authorList>
    </citation>
    <scope>NUCLEOTIDE SEQUENCE [LARGE SCALE GENOMIC DNA]</scope>
    <source>
        <strain evidence="5 6">7MK8-2</strain>
    </source>
</reference>
<feature type="domain" description="Glycosyltransferase subfamily 4-like N-terminal" evidence="4">
    <location>
        <begin position="14"/>
        <end position="169"/>
    </location>
</feature>
<protein>
    <submittedName>
        <fullName evidence="5">Glycosyltransferase</fullName>
    </submittedName>
</protein>
<dbReference type="Pfam" id="PF00534">
    <property type="entry name" value="Glycos_transf_1"/>
    <property type="match status" value="1"/>
</dbReference>
<dbReference type="InterPro" id="IPR028098">
    <property type="entry name" value="Glyco_trans_4-like_N"/>
</dbReference>
<dbReference type="SUPFAM" id="SSF53756">
    <property type="entry name" value="UDP-Glycosyltransferase/glycogen phosphorylase"/>
    <property type="match status" value="1"/>
</dbReference>
<dbReference type="Proteomes" id="UP000280434">
    <property type="component" value="Unassembled WGS sequence"/>
</dbReference>
<dbReference type="AlphaFoldDB" id="A0A494XA32"/>
<proteinExistence type="predicted"/>
<dbReference type="GO" id="GO:0016757">
    <property type="term" value="F:glycosyltransferase activity"/>
    <property type="evidence" value="ECO:0007669"/>
    <property type="project" value="UniProtKB-KW"/>
</dbReference>
<accession>A0A494XA32</accession>
<feature type="domain" description="Glycosyl transferase family 1" evidence="3">
    <location>
        <begin position="179"/>
        <end position="314"/>
    </location>
</feature>
<comment type="caution">
    <text evidence="5">The sequence shown here is derived from an EMBL/GenBank/DDBJ whole genome shotgun (WGS) entry which is preliminary data.</text>
</comment>
<name>A0A494XA32_9BURK</name>
<dbReference type="InterPro" id="IPR001296">
    <property type="entry name" value="Glyco_trans_1"/>
</dbReference>
<dbReference type="PANTHER" id="PTHR12526">
    <property type="entry name" value="GLYCOSYLTRANSFERASE"/>
    <property type="match status" value="1"/>
</dbReference>
<evidence type="ECO:0000259" key="3">
    <source>
        <dbReference type="Pfam" id="PF00534"/>
    </source>
</evidence>
<gene>
    <name evidence="5" type="ORF">D7S89_21645</name>
</gene>
<keyword evidence="6" id="KW-1185">Reference proteome</keyword>
<evidence type="ECO:0000256" key="1">
    <source>
        <dbReference type="ARBA" id="ARBA00022676"/>
    </source>
</evidence>
<dbReference type="CDD" id="cd03801">
    <property type="entry name" value="GT4_PimA-like"/>
    <property type="match status" value="1"/>
</dbReference>
<dbReference type="OrthoDB" id="433681at2"/>
<sequence length="367" mass="40266">MKIGISANALKHGGGLERYAMDLVRGLAARGVEPAFFARQFDRELPESQLVRPHRILVSFLPGKLRDVWFSWRLRAMRRNAGVDVLIGCNRVDASELAICGGTHRGFLAAVGRAPKRSDAWQIALESRQYARASVVVAHSMQMREELMRLYGVDDAKIRVLYPPVDRARFTPCEPGVRSALRRRFGFADDEIVLLFPSSSHERKGLPLIEQALRATTLPVVVAVAGRPVESTNSRIRYIGYVKDIEDCYRAADFTILASKYEPFGLVGIESVMCGTPVVLSANIGCCDAIADHAKFVFAPNDAKDLHATLTRAVDALRRNKSGSEVQLSGQSVNYDVSVAGHVDALLALAGRIDLERRAGHSPVSSS</sequence>
<evidence type="ECO:0000256" key="2">
    <source>
        <dbReference type="ARBA" id="ARBA00022679"/>
    </source>
</evidence>
<evidence type="ECO:0000313" key="6">
    <source>
        <dbReference type="Proteomes" id="UP000280434"/>
    </source>
</evidence>
<dbReference type="Gene3D" id="3.40.50.2000">
    <property type="entry name" value="Glycogen Phosphorylase B"/>
    <property type="match status" value="2"/>
</dbReference>
<organism evidence="5 6">
    <name type="scientific">Trinickia fusca</name>
    <dbReference type="NCBI Taxonomy" id="2419777"/>
    <lineage>
        <taxon>Bacteria</taxon>
        <taxon>Pseudomonadati</taxon>
        <taxon>Pseudomonadota</taxon>
        <taxon>Betaproteobacteria</taxon>
        <taxon>Burkholderiales</taxon>
        <taxon>Burkholderiaceae</taxon>
        <taxon>Trinickia</taxon>
    </lineage>
</organism>